<dbReference type="EMBL" id="PRLC01000001">
    <property type="protein sequence ID" value="RAW63494.1"/>
    <property type="molecule type" value="Genomic_DNA"/>
</dbReference>
<evidence type="ECO:0000313" key="2">
    <source>
        <dbReference type="Proteomes" id="UP000250429"/>
    </source>
</evidence>
<gene>
    <name evidence="1" type="ORF">C4N23_00310</name>
</gene>
<sequence>MRKADRVIFEVSLGQLSFVSPRLWGVDCGFGGFCKGSWEKSFLLLTLMMLTSKINTFMIEFVQFIHCG</sequence>
<reference evidence="1 2" key="1">
    <citation type="submission" date="2018-02" db="EMBL/GenBank/DDBJ databases">
        <title>Complete genome sequencing of Faecalibacterium prausnitzii strains isolated from the human gut.</title>
        <authorList>
            <person name="Fitzgerald B.C."/>
            <person name="Shkoporov A.N."/>
            <person name="Ross P.R."/>
            <person name="Hill C."/>
        </authorList>
    </citation>
    <scope>NUCLEOTIDE SEQUENCE [LARGE SCALE GENOMIC DNA]</scope>
    <source>
        <strain evidence="1 2">APC922/41-1</strain>
    </source>
</reference>
<name>A0A329UQ30_9FIRM</name>
<keyword evidence="2" id="KW-1185">Reference proteome</keyword>
<proteinExistence type="predicted"/>
<dbReference type="Proteomes" id="UP000250429">
    <property type="component" value="Unassembled WGS sequence"/>
</dbReference>
<comment type="caution">
    <text evidence="1">The sequence shown here is derived from an EMBL/GenBank/DDBJ whole genome shotgun (WGS) entry which is preliminary data.</text>
</comment>
<evidence type="ECO:0000313" key="1">
    <source>
        <dbReference type="EMBL" id="RAW63494.1"/>
    </source>
</evidence>
<dbReference type="AlphaFoldDB" id="A0A329UQ30"/>
<accession>A0A329UQ30</accession>
<protein>
    <submittedName>
        <fullName evidence="1">Uncharacterized protein</fullName>
    </submittedName>
</protein>
<organism evidence="1 2">
    <name type="scientific">Faecalibacterium hattorii</name>
    <dbReference type="NCBI Taxonomy" id="2935520"/>
    <lineage>
        <taxon>Bacteria</taxon>
        <taxon>Bacillati</taxon>
        <taxon>Bacillota</taxon>
        <taxon>Clostridia</taxon>
        <taxon>Eubacteriales</taxon>
        <taxon>Oscillospiraceae</taxon>
        <taxon>Faecalibacterium</taxon>
    </lineage>
</organism>